<dbReference type="EMBL" id="MRWQ01000002">
    <property type="protein sequence ID" value="OKL37832.1"/>
    <property type="molecule type" value="Genomic_DNA"/>
</dbReference>
<gene>
    <name evidence="1" type="ORF">BLL40_03120</name>
</gene>
<organism evidence="1 2">
    <name type="scientific">Domibacillus mangrovi</name>
    <dbReference type="NCBI Taxonomy" id="1714354"/>
    <lineage>
        <taxon>Bacteria</taxon>
        <taxon>Bacillati</taxon>
        <taxon>Bacillota</taxon>
        <taxon>Bacilli</taxon>
        <taxon>Bacillales</taxon>
        <taxon>Bacillaceae</taxon>
        <taxon>Domibacillus</taxon>
    </lineage>
</organism>
<dbReference type="RefSeq" id="WP_073710469.1">
    <property type="nucleotide sequence ID" value="NZ_MRWQ01000002.1"/>
</dbReference>
<accession>A0A1Q5P6W4</accession>
<dbReference type="STRING" id="1714354.BLL40_03120"/>
<evidence type="ECO:0000313" key="2">
    <source>
        <dbReference type="Proteomes" id="UP000186524"/>
    </source>
</evidence>
<dbReference type="GO" id="GO:0006508">
    <property type="term" value="P:proteolysis"/>
    <property type="evidence" value="ECO:0007669"/>
    <property type="project" value="InterPro"/>
</dbReference>
<reference evidence="1 2" key="1">
    <citation type="submission" date="2016-12" db="EMBL/GenBank/DDBJ databases">
        <title>Domibacillus sp. SAOS 44 whole genome sequencing.</title>
        <authorList>
            <person name="Verma A."/>
            <person name="Krishnamurthi S."/>
        </authorList>
    </citation>
    <scope>NUCLEOTIDE SEQUENCE [LARGE SCALE GENOMIC DNA]</scope>
    <source>
        <strain evidence="1 2">SAOS 44</strain>
    </source>
</reference>
<proteinExistence type="predicted"/>
<sequence length="73" mass="8024">MIIQPLFDGNASCHIALGNAYTAGLQDGDSMTHEDRDAVGINSSFVHYDLMIDRLGRLEYQGRMSGRNACADF</sequence>
<protein>
    <submittedName>
        <fullName evidence="1">Uncharacterized protein</fullName>
    </submittedName>
</protein>
<dbReference type="Pfam" id="PF02073">
    <property type="entry name" value="Peptidase_M29"/>
    <property type="match status" value="1"/>
</dbReference>
<dbReference type="OrthoDB" id="9803993at2"/>
<evidence type="ECO:0000313" key="1">
    <source>
        <dbReference type="EMBL" id="OKL37832.1"/>
    </source>
</evidence>
<dbReference type="Proteomes" id="UP000186524">
    <property type="component" value="Unassembled WGS sequence"/>
</dbReference>
<dbReference type="InterPro" id="IPR000787">
    <property type="entry name" value="Peptidase_M29"/>
</dbReference>
<name>A0A1Q5P6W4_9BACI</name>
<dbReference type="GO" id="GO:0004177">
    <property type="term" value="F:aminopeptidase activity"/>
    <property type="evidence" value="ECO:0007669"/>
    <property type="project" value="InterPro"/>
</dbReference>
<comment type="caution">
    <text evidence="1">The sequence shown here is derived from an EMBL/GenBank/DDBJ whole genome shotgun (WGS) entry which is preliminary data.</text>
</comment>
<keyword evidence="2" id="KW-1185">Reference proteome</keyword>
<dbReference type="SUPFAM" id="SSF144052">
    <property type="entry name" value="Thermophilic metalloprotease-like"/>
    <property type="match status" value="1"/>
</dbReference>
<dbReference type="AlphaFoldDB" id="A0A1Q5P6W4"/>